<reference evidence="3 4" key="1">
    <citation type="submission" date="2024-09" db="EMBL/GenBank/DDBJ databases">
        <title>Chromosome-scale assembly of Riccia sorocarpa.</title>
        <authorList>
            <person name="Paukszto L."/>
        </authorList>
    </citation>
    <scope>NUCLEOTIDE SEQUENCE [LARGE SCALE GENOMIC DNA]</scope>
    <source>
        <strain evidence="3">LP-2024</strain>
        <tissue evidence="3">Aerial parts of the thallus</tissue>
    </source>
</reference>
<dbReference type="InterPro" id="IPR032012">
    <property type="entry name" value="SCAB-ABD"/>
</dbReference>
<dbReference type="EMBL" id="JBJQOH010000004">
    <property type="protein sequence ID" value="KAL3690361.1"/>
    <property type="molecule type" value="Genomic_DNA"/>
</dbReference>
<dbReference type="Pfam" id="PF16711">
    <property type="entry name" value="SCAB-ABD"/>
    <property type="match status" value="1"/>
</dbReference>
<evidence type="ECO:0000313" key="3">
    <source>
        <dbReference type="EMBL" id="KAL3690361.1"/>
    </source>
</evidence>
<feature type="domain" description="Stomatal closure-related actin-binding protein actin-binding" evidence="2">
    <location>
        <begin position="40"/>
        <end position="56"/>
    </location>
</feature>
<organism evidence="3 4">
    <name type="scientific">Riccia sorocarpa</name>
    <dbReference type="NCBI Taxonomy" id="122646"/>
    <lineage>
        <taxon>Eukaryota</taxon>
        <taxon>Viridiplantae</taxon>
        <taxon>Streptophyta</taxon>
        <taxon>Embryophyta</taxon>
        <taxon>Marchantiophyta</taxon>
        <taxon>Marchantiopsida</taxon>
        <taxon>Marchantiidae</taxon>
        <taxon>Marchantiales</taxon>
        <taxon>Ricciaceae</taxon>
        <taxon>Riccia</taxon>
    </lineage>
</organism>
<accession>A0ABD3HHJ4</accession>
<evidence type="ECO:0000259" key="2">
    <source>
        <dbReference type="Pfam" id="PF16711"/>
    </source>
</evidence>
<name>A0ABD3HHJ4_9MARC</name>
<keyword evidence="4" id="KW-1185">Reference proteome</keyword>
<evidence type="ECO:0000256" key="1">
    <source>
        <dbReference type="SAM" id="MobiDB-lite"/>
    </source>
</evidence>
<comment type="caution">
    <text evidence="3">The sequence shown here is derived from an EMBL/GenBank/DDBJ whole genome shotgun (WGS) entry which is preliminary data.</text>
</comment>
<evidence type="ECO:0000313" key="4">
    <source>
        <dbReference type="Proteomes" id="UP001633002"/>
    </source>
</evidence>
<feature type="region of interest" description="Disordered" evidence="1">
    <location>
        <begin position="1"/>
        <end position="31"/>
    </location>
</feature>
<dbReference type="AlphaFoldDB" id="A0ABD3HHJ4"/>
<gene>
    <name evidence="3" type="ORF">R1sor_016670</name>
</gene>
<protein>
    <recommendedName>
        <fullName evidence="2">Stomatal closure-related actin-binding protein actin-binding domain-containing protein</fullName>
    </recommendedName>
</protein>
<dbReference type="Proteomes" id="UP001633002">
    <property type="component" value="Unassembled WGS sequence"/>
</dbReference>
<proteinExistence type="predicted"/>
<sequence length="85" mass="9531">MQKKSGMSAVSGDVPSRPSWAHSPEREESDEEVVVLSKKAKEAAELLAQQKRLSVRSRVNPFFHPEKELGRVVELSWHYGATISI</sequence>